<evidence type="ECO:0000313" key="3">
    <source>
        <dbReference type="Proteomes" id="UP000003824"/>
    </source>
</evidence>
<dbReference type="AlphaFoldDB" id="D6AA69"/>
<proteinExistence type="predicted"/>
<dbReference type="Proteomes" id="UP000003824">
    <property type="component" value="Unassembled WGS sequence"/>
</dbReference>
<protein>
    <submittedName>
        <fullName evidence="2">Terminal protein, TpgR1</fullName>
    </submittedName>
</protein>
<feature type="compositionally biased region" description="Polar residues" evidence="1">
    <location>
        <begin position="117"/>
        <end position="127"/>
    </location>
</feature>
<feature type="region of interest" description="Disordered" evidence="1">
    <location>
        <begin position="1"/>
        <end position="35"/>
    </location>
</feature>
<dbReference type="EMBL" id="DS999641">
    <property type="protein sequence ID" value="EFE72164.2"/>
    <property type="molecule type" value="Genomic_DNA"/>
</dbReference>
<evidence type="ECO:0000313" key="2">
    <source>
        <dbReference type="EMBL" id="EFE72164.2"/>
    </source>
</evidence>
<name>D6AA69_STRV1</name>
<gene>
    <name evidence="2" type="ORF">SSFG_07399</name>
</gene>
<sequence>MISRYAGDSTRHQTGAGVTGLPVEHSGTRYTPTAQPCGPVALGLQVGCIRSGHALGIPGGVCAAKDSRSRLACSDRQPATIIHAEQHRRHGLSSAAIAHDGHSSQPGIRDQDRRISALTTRPTCSKA</sequence>
<feature type="region of interest" description="Disordered" evidence="1">
    <location>
        <begin position="91"/>
        <end position="127"/>
    </location>
</feature>
<accession>D6AA69</accession>
<reference evidence="3" key="1">
    <citation type="submission" date="2008-12" db="EMBL/GenBank/DDBJ databases">
        <title>Annotation of Streptomyces ghanaensis ATCC 14672.</title>
        <authorList>
            <consortium name="The Broad Institute Genome Sequencing Platform"/>
            <consortium name="Broad Institute Microbial Sequencing Center"/>
            <person name="Fischbach M."/>
            <person name="Ward D."/>
            <person name="Young S."/>
            <person name="Kodira C.D."/>
            <person name="Zeng Q."/>
            <person name="Koehrsen M."/>
            <person name="Godfrey P."/>
            <person name="Alvarado L."/>
            <person name="Berlin A.M."/>
            <person name="Borenstein D."/>
            <person name="Chen Z."/>
            <person name="Engels R."/>
            <person name="Freedman E."/>
            <person name="Gellesch M."/>
            <person name="Goldberg J."/>
            <person name="Griggs A."/>
            <person name="Gujja S."/>
            <person name="Heiman D.I."/>
            <person name="Hepburn T.A."/>
            <person name="Howarth C."/>
            <person name="Jen D."/>
            <person name="Larson L."/>
            <person name="Lewis B."/>
            <person name="Mehta T."/>
            <person name="Park D."/>
            <person name="Pearson M."/>
            <person name="Roberts A."/>
            <person name="Saif S."/>
            <person name="Shea T.D."/>
            <person name="Shenoy N."/>
            <person name="Sisk P."/>
            <person name="Stolte C."/>
            <person name="Sykes S.N."/>
            <person name="Walk T."/>
            <person name="White J."/>
            <person name="Yandava C."/>
            <person name="Straight P."/>
            <person name="Clardy J."/>
            <person name="Hung D."/>
            <person name="Kolter R."/>
            <person name="Mekalanos J."/>
            <person name="Walker S."/>
            <person name="Walsh C.T."/>
            <person name="Wieland B.L.C."/>
            <person name="Ilzarbe M."/>
            <person name="Galagan J."/>
            <person name="Nusbaum C."/>
            <person name="Birren B."/>
        </authorList>
    </citation>
    <scope>NUCLEOTIDE SEQUENCE [LARGE SCALE GENOMIC DNA]</scope>
    <source>
        <strain evidence="3">ATCC 14672 / DSM 40746 / JCM 4963 / KCTC 9882 / NRRL B-12104 / FH 1290</strain>
    </source>
</reference>
<evidence type="ECO:0000256" key="1">
    <source>
        <dbReference type="SAM" id="MobiDB-lite"/>
    </source>
</evidence>
<organism evidence="2 3">
    <name type="scientific">Streptomyces viridosporus (strain ATCC 14672 / DSM 40746 / JCM 4963 / KCTC 9882 / NRRL B-12104 / FH 1290)</name>
    <name type="common">Streptomyces ghanaensis</name>
    <dbReference type="NCBI Taxonomy" id="566461"/>
    <lineage>
        <taxon>Bacteria</taxon>
        <taxon>Bacillati</taxon>
        <taxon>Actinomycetota</taxon>
        <taxon>Actinomycetes</taxon>
        <taxon>Kitasatosporales</taxon>
        <taxon>Streptomycetaceae</taxon>
        <taxon>Streptomyces</taxon>
    </lineage>
</organism>